<keyword evidence="3" id="KW-1185">Reference proteome</keyword>
<dbReference type="OrthoDB" id="8853249at2"/>
<dbReference type="Gene3D" id="3.40.50.360">
    <property type="match status" value="1"/>
</dbReference>
<dbReference type="EMBL" id="CP015449">
    <property type="protein sequence ID" value="AWH92548.1"/>
    <property type="molecule type" value="Genomic_DNA"/>
</dbReference>
<sequence>MDTDLKALALVCSLKASPAESSSDLIARQILDELAGHGVTGETVRVADYDVRPGVDDDMGDGDQWPAILEKIRGVDILVFSTPTWLGHMSSIAQRVLERLDAQLSATDDEGRPAMFGKVAVVSVVGNEDGAHKIVADTFQGLNDIGFTIPAQGGTYWNHEAMNPKDYKDLDETPSAVASTITTLSSNAVHLARFLKGTQYPAVG</sequence>
<dbReference type="SUPFAM" id="SSF52218">
    <property type="entry name" value="Flavoproteins"/>
    <property type="match status" value="1"/>
</dbReference>
<feature type="domain" description="NADPH-dependent FMN reductase-like" evidence="1">
    <location>
        <begin position="6"/>
        <end position="150"/>
    </location>
</feature>
<name>A0A2S1R8D4_9ACTN</name>
<dbReference type="InterPro" id="IPR005025">
    <property type="entry name" value="FMN_Rdtase-like_dom"/>
</dbReference>
<evidence type="ECO:0000259" key="1">
    <source>
        <dbReference type="Pfam" id="PF03358"/>
    </source>
</evidence>
<dbReference type="InterPro" id="IPR029039">
    <property type="entry name" value="Flavoprotein-like_sf"/>
</dbReference>
<protein>
    <submittedName>
        <fullName evidence="2">Flavodoxin</fullName>
    </submittedName>
</protein>
<accession>A0A2S1R8D4</accession>
<reference evidence="2 3" key="1">
    <citation type="submission" date="2016-04" db="EMBL/GenBank/DDBJ databases">
        <title>Complete genome sequence of Dietzia lutea YIM 80766T, a strain isolated from desert soil in Egypt.</title>
        <authorList>
            <person name="Zhao J."/>
            <person name="Hu B."/>
            <person name="Geng S."/>
            <person name="Nie Y."/>
            <person name="Tang Y."/>
        </authorList>
    </citation>
    <scope>NUCLEOTIDE SEQUENCE [LARGE SCALE GENOMIC DNA]</scope>
    <source>
        <strain evidence="2 3">YIM 80766</strain>
    </source>
</reference>
<dbReference type="RefSeq" id="WP_108847786.1">
    <property type="nucleotide sequence ID" value="NZ_CP015449.1"/>
</dbReference>
<proteinExistence type="predicted"/>
<gene>
    <name evidence="2" type="ORF">A6035_10660</name>
</gene>
<evidence type="ECO:0000313" key="2">
    <source>
        <dbReference type="EMBL" id="AWH92548.1"/>
    </source>
</evidence>
<organism evidence="2 3">
    <name type="scientific">Dietzia lutea</name>
    <dbReference type="NCBI Taxonomy" id="546160"/>
    <lineage>
        <taxon>Bacteria</taxon>
        <taxon>Bacillati</taxon>
        <taxon>Actinomycetota</taxon>
        <taxon>Actinomycetes</taxon>
        <taxon>Mycobacteriales</taxon>
        <taxon>Dietziaceae</taxon>
        <taxon>Dietzia</taxon>
    </lineage>
</organism>
<dbReference type="GO" id="GO:0016491">
    <property type="term" value="F:oxidoreductase activity"/>
    <property type="evidence" value="ECO:0007669"/>
    <property type="project" value="InterPro"/>
</dbReference>
<evidence type="ECO:0000313" key="3">
    <source>
        <dbReference type="Proteomes" id="UP000244928"/>
    </source>
</evidence>
<dbReference type="KEGG" id="dlu:A6035_10660"/>
<dbReference type="Proteomes" id="UP000244928">
    <property type="component" value="Chromosome"/>
</dbReference>
<dbReference type="Pfam" id="PF03358">
    <property type="entry name" value="FMN_red"/>
    <property type="match status" value="1"/>
</dbReference>
<dbReference type="AlphaFoldDB" id="A0A2S1R8D4"/>